<dbReference type="EMBL" id="JAPDRQ010000097">
    <property type="protein sequence ID" value="KAJ9655415.1"/>
    <property type="molecule type" value="Genomic_DNA"/>
</dbReference>
<reference evidence="1" key="1">
    <citation type="submission" date="2022-10" db="EMBL/GenBank/DDBJ databases">
        <title>Culturing micro-colonial fungi from biological soil crusts in the Mojave desert and describing Neophaeococcomyces mojavensis, and introducing the new genera and species Taxawa tesnikishii.</title>
        <authorList>
            <person name="Kurbessoian T."/>
            <person name="Stajich J.E."/>
        </authorList>
    </citation>
    <scope>NUCLEOTIDE SEQUENCE</scope>
    <source>
        <strain evidence="1">JES_112</strain>
    </source>
</reference>
<organism evidence="1 2">
    <name type="scientific">Neophaeococcomyces mojaviensis</name>
    <dbReference type="NCBI Taxonomy" id="3383035"/>
    <lineage>
        <taxon>Eukaryota</taxon>
        <taxon>Fungi</taxon>
        <taxon>Dikarya</taxon>
        <taxon>Ascomycota</taxon>
        <taxon>Pezizomycotina</taxon>
        <taxon>Eurotiomycetes</taxon>
        <taxon>Chaetothyriomycetidae</taxon>
        <taxon>Chaetothyriales</taxon>
        <taxon>Chaetothyriales incertae sedis</taxon>
        <taxon>Neophaeococcomyces</taxon>
    </lineage>
</organism>
<dbReference type="Proteomes" id="UP001172386">
    <property type="component" value="Unassembled WGS sequence"/>
</dbReference>
<evidence type="ECO:0000313" key="2">
    <source>
        <dbReference type="Proteomes" id="UP001172386"/>
    </source>
</evidence>
<proteinExistence type="predicted"/>
<keyword evidence="2" id="KW-1185">Reference proteome</keyword>
<protein>
    <submittedName>
        <fullName evidence="1">Uncharacterized protein</fullName>
    </submittedName>
</protein>
<evidence type="ECO:0000313" key="1">
    <source>
        <dbReference type="EMBL" id="KAJ9655415.1"/>
    </source>
</evidence>
<accession>A0ACC3A4X2</accession>
<name>A0ACC3A4X2_9EURO</name>
<comment type="caution">
    <text evidence="1">The sequence shown here is derived from an EMBL/GenBank/DDBJ whole genome shotgun (WGS) entry which is preliminary data.</text>
</comment>
<sequence length="744" mass="84076">MADVLNRAEYGAYKYQWSRYLARKSLERDVKLITHKLSHIDGHSIDAPLSDAIGPVISDGQVTELKLREIASKVKHLTFGKAPPEPGQFKVGIVGSGAAGLFTAMLIDKLNERSGGKLNITYDMLEATGPSRLGGRLYTYRFTDESKHQYYDVGAMRFPKNKVMDRTFRLFDYLDMKSDGENPALIPYYYADDNKVCPSYFNDTRVFGPPDFKKPEAGSKEGDTEIDIFGVNKWLPPDDPNRIPKQVIEYAPGGIVDKAIEKFTDKLQISGIPDPGWDLLNKADFMSARQFLRAKYIPELAEEKIEGPGYNFNTIEWLETYSLATGWYNQSLSEVLLETLDFGPPKADSTDNDYFWCIDGGTQLMAKRMADKLKSPPQFNKQVTAIEQDLKNSGDITLTIKSTPPDDWDKKKLFPSTEETRSYFTVFNCTTLGALQRMDTSKANLLYGTKQAIRSLAYGASCKVGIRFKTMWWMQDPWNITKGGLGRTDLPLRTCVYPSYNLVDPKDQPGVLLCSYTWAQDAQRVGTLIDPNSPDPEYPNSETELKNLMLSNLAQLHAKPDSGWTYEKLLDHLHDQYLTHHAYDWYHDPNMAGAFAWFGPGQFSQMWPEIIKPNGWLFLIGEAASAHHGWIVGALESSVRAVYQLLDMLNQQAEKDQDVKFDGYTDAMEFLRGPVGKPDDPDWKLPFVGLPREIPVRQTGTQKKQPLQETPKDMDVDLTFIAAQCIAAFFEMAIQLVGEEKAEK</sequence>
<gene>
    <name evidence="1" type="ORF">H2198_005719</name>
</gene>